<dbReference type="SUPFAM" id="SSF52540">
    <property type="entry name" value="P-loop containing nucleoside triphosphate hydrolases"/>
    <property type="match status" value="1"/>
</dbReference>
<evidence type="ECO:0000313" key="6">
    <source>
        <dbReference type="Proteomes" id="UP000244910"/>
    </source>
</evidence>
<evidence type="ECO:0000256" key="3">
    <source>
        <dbReference type="ARBA" id="ARBA00013368"/>
    </source>
</evidence>
<accession>A0A2U8DUB5</accession>
<sequence>MRIKEVCIKNFRGYGENLNDPEGFFRFKDLNNSLVLLSGYNGFGKTSFFDAIEWCITDRLNRIQNLQNIMKLDNLKKSNYLKFHNKTEKDENRVVEVSICFEDGIVIKRSSKSNSIDEADYKSEFLSDISLLSDKLLYDIDEDNLGDVFRTNFLSQENMNGILRAKDPAQRTDEFLKLLGLDSIKKISDKSQIRKLPSVINKISKKLVYINDSKKELEDIFANNGWGNFEEYKVKVKGIIKEIAHFEEKCIYLDEKIIKKESDFEYYDVKQCINEVNNCILKLNIIINKYIRYSKILDLLVEEFLINKMINLYGTIKSIMFLKENNISELTKINYIDKIIYYKKNLRVLETEFDKCDGYRDLWNKFLNKREKNKMTNRLLEEFIDKSKETFEFIKLFGKYSNNYDELNELKKTVKLNTWKKILKANQKYILNISKINDTIESEKELIKISSEINDKYVTILYDVRKYIDDKNLDYCPICFNNDFSKYNKDDSILNNTSINNKEKLINIIDITVKGSNKEIELAQKKLEGKIETLKNLQKIYQEKIVSKVLNNFKGIRNLYNSYFCKIEIKLQWIINCHSKHINTFDNKSKKIENRINAYKKIYKIVFDKDFKDISEKEIENIQTENIEVILNKMEENYNKKYGIYDLNIDILKERLNTIEKLLGNYNEEKNMSLLKKKINELNKIINIIQKITPYEFITKNKEMLEEYVKYSKKEDNLKTDLNELEKYKTYIDIINRNSIIYQRKMIEERLDNNPLIQFIYEKINPHPFFRKIKIDYSNARGGNKWINIMDDSSENIFLDHIFSSAQLNILALSIFLGLSLNQKISKLKQFFLDDPIQSMDDINILTFIDLLRAIINSKSIDSNIILSTHESNFAKLLSIKMRNNNVKIFQFIGYGEEGPKIKVQ</sequence>
<dbReference type="Proteomes" id="UP000244910">
    <property type="component" value="Chromosome"/>
</dbReference>
<feature type="coiled-coil region" evidence="4">
    <location>
        <begin position="517"/>
        <end position="544"/>
    </location>
</feature>
<dbReference type="EMBL" id="CP020953">
    <property type="protein sequence ID" value="AWI06337.1"/>
    <property type="molecule type" value="Genomic_DNA"/>
</dbReference>
<evidence type="ECO:0000256" key="4">
    <source>
        <dbReference type="SAM" id="Coils"/>
    </source>
</evidence>
<dbReference type="RefSeq" id="WP_032077219.1">
    <property type="nucleotide sequence ID" value="NZ_CP020953.1"/>
</dbReference>
<dbReference type="PANTHER" id="PTHR32114:SF2">
    <property type="entry name" value="ABC TRANSPORTER ABCH.3"/>
    <property type="match status" value="1"/>
</dbReference>
<dbReference type="InterPro" id="IPR027417">
    <property type="entry name" value="P-loop_NTPase"/>
</dbReference>
<comment type="subunit">
    <text evidence="2">Heterodimer of SbcC and SbcD.</text>
</comment>
<proteinExistence type="inferred from homology"/>
<evidence type="ECO:0000256" key="1">
    <source>
        <dbReference type="ARBA" id="ARBA00006930"/>
    </source>
</evidence>
<name>A0A2U8DUB5_9CLOT</name>
<dbReference type="KEGG" id="cdrk:B9W14_18140"/>
<keyword evidence="4" id="KW-0175">Coiled coil</keyword>
<dbReference type="PANTHER" id="PTHR32114">
    <property type="entry name" value="ABC TRANSPORTER ABCH.3"/>
    <property type="match status" value="1"/>
</dbReference>
<keyword evidence="6" id="KW-1185">Reference proteome</keyword>
<organism evidence="5 6">
    <name type="scientific">Clostridium drakei</name>
    <dbReference type="NCBI Taxonomy" id="332101"/>
    <lineage>
        <taxon>Bacteria</taxon>
        <taxon>Bacillati</taxon>
        <taxon>Bacillota</taxon>
        <taxon>Clostridia</taxon>
        <taxon>Eubacteriales</taxon>
        <taxon>Clostridiaceae</taxon>
        <taxon>Clostridium</taxon>
    </lineage>
</organism>
<evidence type="ECO:0000256" key="2">
    <source>
        <dbReference type="ARBA" id="ARBA00011322"/>
    </source>
</evidence>
<dbReference type="AlphaFoldDB" id="A0A2U8DUB5"/>
<protein>
    <recommendedName>
        <fullName evidence="3">Nuclease SbcCD subunit C</fullName>
    </recommendedName>
</protein>
<dbReference type="Gene3D" id="3.40.50.300">
    <property type="entry name" value="P-loop containing nucleotide triphosphate hydrolases"/>
    <property type="match status" value="2"/>
</dbReference>
<dbReference type="GO" id="GO:0006302">
    <property type="term" value="P:double-strand break repair"/>
    <property type="evidence" value="ECO:0007669"/>
    <property type="project" value="InterPro"/>
</dbReference>
<dbReference type="OrthoDB" id="7029750at2"/>
<comment type="similarity">
    <text evidence="1">Belongs to the SMC family. SbcC subfamily.</text>
</comment>
<evidence type="ECO:0000313" key="5">
    <source>
        <dbReference type="EMBL" id="AWI06337.1"/>
    </source>
</evidence>
<gene>
    <name evidence="5" type="ORF">B9W14_18140</name>
</gene>
<dbReference type="GO" id="GO:0016887">
    <property type="term" value="F:ATP hydrolysis activity"/>
    <property type="evidence" value="ECO:0007669"/>
    <property type="project" value="InterPro"/>
</dbReference>
<reference evidence="6" key="1">
    <citation type="submission" date="2017-04" db="EMBL/GenBank/DDBJ databases">
        <authorList>
            <person name="Song Y."/>
            <person name="Cho B.-K."/>
        </authorList>
    </citation>
    <scope>NUCLEOTIDE SEQUENCE [LARGE SCALE GENOMIC DNA]</scope>
    <source>
        <strain evidence="6">SL1</strain>
    </source>
</reference>